<name>A0ABS8P939_9PSEU</name>
<protein>
    <recommendedName>
        <fullName evidence="3">histidine kinase</fullName>
        <ecNumber evidence="3">2.7.13.3</ecNumber>
    </recommendedName>
</protein>
<feature type="region of interest" description="Disordered" evidence="11">
    <location>
        <begin position="100"/>
        <end position="141"/>
    </location>
</feature>
<evidence type="ECO:0000256" key="7">
    <source>
        <dbReference type="ARBA" id="ARBA00022777"/>
    </source>
</evidence>
<dbReference type="InterPro" id="IPR050428">
    <property type="entry name" value="TCS_sensor_his_kinase"/>
</dbReference>
<dbReference type="PRINTS" id="PR00344">
    <property type="entry name" value="BCTRLSENSOR"/>
</dbReference>
<reference evidence="15 16" key="1">
    <citation type="submission" date="2021-11" db="EMBL/GenBank/DDBJ databases">
        <title>Draft genome sequence of Actinomycetospora sp. SF1 isolated from the rhizosphere soil.</title>
        <authorList>
            <person name="Duangmal K."/>
            <person name="Chantavorakit T."/>
        </authorList>
    </citation>
    <scope>NUCLEOTIDE SEQUENCE [LARGE SCALE GENOMIC DNA]</scope>
    <source>
        <strain evidence="15 16">TBRC 5722</strain>
    </source>
</reference>
<evidence type="ECO:0000259" key="13">
    <source>
        <dbReference type="PROSITE" id="PS50109"/>
    </source>
</evidence>
<dbReference type="InterPro" id="IPR036097">
    <property type="entry name" value="HisK_dim/P_sf"/>
</dbReference>
<evidence type="ECO:0000256" key="3">
    <source>
        <dbReference type="ARBA" id="ARBA00012438"/>
    </source>
</evidence>
<dbReference type="GO" id="GO:0005524">
    <property type="term" value="F:ATP binding"/>
    <property type="evidence" value="ECO:0007669"/>
    <property type="project" value="UniProtKB-KW"/>
</dbReference>
<evidence type="ECO:0000259" key="14">
    <source>
        <dbReference type="PROSITE" id="PS50885"/>
    </source>
</evidence>
<keyword evidence="5" id="KW-0808">Transferase</keyword>
<dbReference type="SMART" id="SM00387">
    <property type="entry name" value="HATPase_c"/>
    <property type="match status" value="1"/>
</dbReference>
<dbReference type="Gene3D" id="1.10.287.130">
    <property type="match status" value="1"/>
</dbReference>
<dbReference type="Gene3D" id="3.30.565.10">
    <property type="entry name" value="Histidine kinase-like ATPase, C-terminal domain"/>
    <property type="match status" value="1"/>
</dbReference>
<dbReference type="PANTHER" id="PTHR45436:SF5">
    <property type="entry name" value="SENSOR HISTIDINE KINASE TRCS"/>
    <property type="match status" value="1"/>
</dbReference>
<dbReference type="SMART" id="SM00304">
    <property type="entry name" value="HAMP"/>
    <property type="match status" value="1"/>
</dbReference>
<dbReference type="PROSITE" id="PS50109">
    <property type="entry name" value="HIS_KIN"/>
    <property type="match status" value="1"/>
</dbReference>
<dbReference type="InterPro" id="IPR003660">
    <property type="entry name" value="HAMP_dom"/>
</dbReference>
<keyword evidence="6 12" id="KW-0812">Transmembrane</keyword>
<evidence type="ECO:0000313" key="15">
    <source>
        <dbReference type="EMBL" id="MCD2194533.1"/>
    </source>
</evidence>
<feature type="transmembrane region" description="Helical" evidence="12">
    <location>
        <begin position="169"/>
        <end position="193"/>
    </location>
</feature>
<proteinExistence type="predicted"/>
<dbReference type="CDD" id="cd00075">
    <property type="entry name" value="HATPase"/>
    <property type="match status" value="1"/>
</dbReference>
<evidence type="ECO:0000256" key="5">
    <source>
        <dbReference type="ARBA" id="ARBA00022679"/>
    </source>
</evidence>
<feature type="compositionally biased region" description="Pro residues" evidence="11">
    <location>
        <begin position="105"/>
        <end position="127"/>
    </location>
</feature>
<dbReference type="CDD" id="cd00082">
    <property type="entry name" value="HisKA"/>
    <property type="match status" value="1"/>
</dbReference>
<evidence type="ECO:0000256" key="12">
    <source>
        <dbReference type="SAM" id="Phobius"/>
    </source>
</evidence>
<keyword evidence="10 12" id="KW-0472">Membrane</keyword>
<keyword evidence="15" id="KW-0067">ATP-binding</keyword>
<dbReference type="PROSITE" id="PS50885">
    <property type="entry name" value="HAMP"/>
    <property type="match status" value="1"/>
</dbReference>
<dbReference type="SMART" id="SM00388">
    <property type="entry name" value="HisKA"/>
    <property type="match status" value="1"/>
</dbReference>
<evidence type="ECO:0000256" key="10">
    <source>
        <dbReference type="ARBA" id="ARBA00023136"/>
    </source>
</evidence>
<comment type="caution">
    <text evidence="15">The sequence shown here is derived from an EMBL/GenBank/DDBJ whole genome shotgun (WGS) entry which is preliminary data.</text>
</comment>
<evidence type="ECO:0000256" key="11">
    <source>
        <dbReference type="SAM" id="MobiDB-lite"/>
    </source>
</evidence>
<dbReference type="PANTHER" id="PTHR45436">
    <property type="entry name" value="SENSOR HISTIDINE KINASE YKOH"/>
    <property type="match status" value="1"/>
</dbReference>
<comment type="catalytic activity">
    <reaction evidence="1">
        <text>ATP + protein L-histidine = ADP + protein N-phospho-L-histidine.</text>
        <dbReference type="EC" id="2.7.13.3"/>
    </reaction>
</comment>
<evidence type="ECO:0000313" key="16">
    <source>
        <dbReference type="Proteomes" id="UP001199469"/>
    </source>
</evidence>
<keyword evidence="9" id="KW-0902">Two-component regulatory system</keyword>
<dbReference type="SUPFAM" id="SSF55874">
    <property type="entry name" value="ATPase domain of HSP90 chaperone/DNA topoisomerase II/histidine kinase"/>
    <property type="match status" value="1"/>
</dbReference>
<dbReference type="InterPro" id="IPR005467">
    <property type="entry name" value="His_kinase_dom"/>
</dbReference>
<keyword evidence="7" id="KW-0418">Kinase</keyword>
<keyword evidence="8 12" id="KW-1133">Transmembrane helix</keyword>
<evidence type="ECO:0000256" key="6">
    <source>
        <dbReference type="ARBA" id="ARBA00022692"/>
    </source>
</evidence>
<keyword evidence="4" id="KW-0597">Phosphoprotein</keyword>
<dbReference type="Pfam" id="PF02518">
    <property type="entry name" value="HATPase_c"/>
    <property type="match status" value="1"/>
</dbReference>
<accession>A0ABS8P939</accession>
<keyword evidence="16" id="KW-1185">Reference proteome</keyword>
<dbReference type="CDD" id="cd06225">
    <property type="entry name" value="HAMP"/>
    <property type="match status" value="1"/>
</dbReference>
<dbReference type="SUPFAM" id="SSF47384">
    <property type="entry name" value="Homodimeric domain of signal transducing histidine kinase"/>
    <property type="match status" value="1"/>
</dbReference>
<evidence type="ECO:0000256" key="4">
    <source>
        <dbReference type="ARBA" id="ARBA00022553"/>
    </source>
</evidence>
<dbReference type="InterPro" id="IPR036890">
    <property type="entry name" value="HATPase_C_sf"/>
</dbReference>
<evidence type="ECO:0000256" key="8">
    <source>
        <dbReference type="ARBA" id="ARBA00022989"/>
    </source>
</evidence>
<comment type="subcellular location">
    <subcellularLocation>
        <location evidence="2">Cell membrane</location>
    </subcellularLocation>
</comment>
<dbReference type="EC" id="2.7.13.3" evidence="3"/>
<keyword evidence="15" id="KW-0547">Nucleotide-binding</keyword>
<evidence type="ECO:0000256" key="9">
    <source>
        <dbReference type="ARBA" id="ARBA00023012"/>
    </source>
</evidence>
<feature type="transmembrane region" description="Helical" evidence="12">
    <location>
        <begin position="21"/>
        <end position="44"/>
    </location>
</feature>
<evidence type="ECO:0000256" key="1">
    <source>
        <dbReference type="ARBA" id="ARBA00000085"/>
    </source>
</evidence>
<dbReference type="SUPFAM" id="SSF158472">
    <property type="entry name" value="HAMP domain-like"/>
    <property type="match status" value="1"/>
</dbReference>
<organism evidence="15 16">
    <name type="scientific">Actinomycetospora endophytica</name>
    <dbReference type="NCBI Taxonomy" id="2291215"/>
    <lineage>
        <taxon>Bacteria</taxon>
        <taxon>Bacillati</taxon>
        <taxon>Actinomycetota</taxon>
        <taxon>Actinomycetes</taxon>
        <taxon>Pseudonocardiales</taxon>
        <taxon>Pseudonocardiaceae</taxon>
        <taxon>Actinomycetospora</taxon>
    </lineage>
</organism>
<feature type="domain" description="Histidine kinase" evidence="13">
    <location>
        <begin position="279"/>
        <end position="488"/>
    </location>
</feature>
<dbReference type="EMBL" id="JAJNDB010000002">
    <property type="protein sequence ID" value="MCD2194533.1"/>
    <property type="molecule type" value="Genomic_DNA"/>
</dbReference>
<dbReference type="InterPro" id="IPR003594">
    <property type="entry name" value="HATPase_dom"/>
</dbReference>
<feature type="domain" description="HAMP" evidence="14">
    <location>
        <begin position="190"/>
        <end position="243"/>
    </location>
</feature>
<dbReference type="RefSeq" id="WP_230734583.1">
    <property type="nucleotide sequence ID" value="NZ_JAJNDB010000002.1"/>
</dbReference>
<dbReference type="Pfam" id="PF00512">
    <property type="entry name" value="HisKA"/>
    <property type="match status" value="1"/>
</dbReference>
<evidence type="ECO:0000256" key="2">
    <source>
        <dbReference type="ARBA" id="ARBA00004236"/>
    </source>
</evidence>
<dbReference type="InterPro" id="IPR004358">
    <property type="entry name" value="Sig_transdc_His_kin-like_C"/>
</dbReference>
<dbReference type="Pfam" id="PF00672">
    <property type="entry name" value="HAMP"/>
    <property type="match status" value="1"/>
</dbReference>
<dbReference type="Proteomes" id="UP001199469">
    <property type="component" value="Unassembled WGS sequence"/>
</dbReference>
<gene>
    <name evidence="15" type="ORF">LQ327_14260</name>
</gene>
<dbReference type="Gene3D" id="6.10.340.10">
    <property type="match status" value="1"/>
</dbReference>
<sequence length="489" mass="51770">MRSLAWLRQRAGDRIVPTLSLRWRVTATVVAVVAVTLLVAGLVVDVVLGQALDRDQQSRLTERAARATTLVAQQVPPDQMVSLLDGQGVRAVRVSATGAVLQGLPDPPGGPGAPRPPGPGGRPPGDGPGPGMRGVRGPTVDTRLADGTVVRLFADPGEIDSVVHVLRGVMIGVGLVGLAISAVVLFTGVTAALRPLDAMTRVARAITTGDRGRRLRPTTTNTEIGRTAAAFDEMLDALEAARQRSETSARDALDAAAQARAAEQEARRSEATTRRFLSDAAHELRTPLAGMQTLAETLVRDSDDDRETREELAIALVRETSRASSLVTDMLDLARIEGGEDLDRRPVDLTALVTDQVGRLRLVDPDLDVTVDAPGPVVVPGDEQKLRRVLINLLDNARRHVRPGGAVRVTVADGELVVHNDGEPVAEADRERIFDRLVRLDEARARDSGGAGLGLAIARALVRAHGGELVYRATADGSDLVASGLVSTN</sequence>
<dbReference type="InterPro" id="IPR003661">
    <property type="entry name" value="HisK_dim/P_dom"/>
</dbReference>